<organism evidence="2 3">
    <name type="scientific">Fraxinus pennsylvanica</name>
    <dbReference type="NCBI Taxonomy" id="56036"/>
    <lineage>
        <taxon>Eukaryota</taxon>
        <taxon>Viridiplantae</taxon>
        <taxon>Streptophyta</taxon>
        <taxon>Embryophyta</taxon>
        <taxon>Tracheophyta</taxon>
        <taxon>Spermatophyta</taxon>
        <taxon>Magnoliopsida</taxon>
        <taxon>eudicotyledons</taxon>
        <taxon>Gunneridae</taxon>
        <taxon>Pentapetalae</taxon>
        <taxon>asterids</taxon>
        <taxon>lamiids</taxon>
        <taxon>Lamiales</taxon>
        <taxon>Oleaceae</taxon>
        <taxon>Oleeae</taxon>
        <taxon>Fraxinus</taxon>
    </lineage>
</organism>
<dbReference type="Proteomes" id="UP000834106">
    <property type="component" value="Chromosome 1"/>
</dbReference>
<sequence>MDTKAALERRSWRGVTIRGAEEREGPRRRVAGEVVNLPTTTAAHRFWELRGFNLGIQGFNFGRDVVRTGEKIARKAGNKIGYSDSGSPQQHIAKNTVFD</sequence>
<evidence type="ECO:0000313" key="2">
    <source>
        <dbReference type="EMBL" id="CAI9755131.1"/>
    </source>
</evidence>
<reference evidence="2" key="1">
    <citation type="submission" date="2023-05" db="EMBL/GenBank/DDBJ databases">
        <authorList>
            <person name="Huff M."/>
        </authorList>
    </citation>
    <scope>NUCLEOTIDE SEQUENCE</scope>
</reference>
<protein>
    <submittedName>
        <fullName evidence="2">Uncharacterized protein</fullName>
    </submittedName>
</protein>
<evidence type="ECO:0000313" key="3">
    <source>
        <dbReference type="Proteomes" id="UP000834106"/>
    </source>
</evidence>
<feature type="region of interest" description="Disordered" evidence="1">
    <location>
        <begin position="80"/>
        <end position="99"/>
    </location>
</feature>
<feature type="compositionally biased region" description="Polar residues" evidence="1">
    <location>
        <begin position="84"/>
        <end position="99"/>
    </location>
</feature>
<name>A0AAD1YPH6_9LAMI</name>
<proteinExistence type="predicted"/>
<keyword evidence="3" id="KW-1185">Reference proteome</keyword>
<gene>
    <name evidence="2" type="ORF">FPE_LOCUS2562</name>
</gene>
<dbReference type="EMBL" id="OU503036">
    <property type="protein sequence ID" value="CAI9755131.1"/>
    <property type="molecule type" value="Genomic_DNA"/>
</dbReference>
<dbReference type="AlphaFoldDB" id="A0AAD1YPH6"/>
<evidence type="ECO:0000256" key="1">
    <source>
        <dbReference type="SAM" id="MobiDB-lite"/>
    </source>
</evidence>
<accession>A0AAD1YPH6</accession>